<comment type="caution">
    <text evidence="2">The sequence shown here is derived from an EMBL/GenBank/DDBJ whole genome shotgun (WGS) entry which is preliminary data.</text>
</comment>
<dbReference type="Proteomes" id="UP000286288">
    <property type="component" value="Unassembled WGS sequence"/>
</dbReference>
<accession>A0A415EVD7</accession>
<name>A0A415EVD7_ENTCA</name>
<evidence type="ECO:0000313" key="2">
    <source>
        <dbReference type="EMBL" id="RHK07253.1"/>
    </source>
</evidence>
<protein>
    <submittedName>
        <fullName evidence="2">Uncharacterized protein</fullName>
    </submittedName>
</protein>
<proteinExistence type="predicted"/>
<reference evidence="2 3" key="1">
    <citation type="submission" date="2018-08" db="EMBL/GenBank/DDBJ databases">
        <title>A genome reference for cultivated species of the human gut microbiota.</title>
        <authorList>
            <person name="Zou Y."/>
            <person name="Xue W."/>
            <person name="Luo G."/>
        </authorList>
    </citation>
    <scope>NUCLEOTIDE SEQUENCE [LARGE SCALE GENOMIC DNA]</scope>
    <source>
        <strain evidence="2 3">AF48-16</strain>
    </source>
</reference>
<dbReference type="AlphaFoldDB" id="A0A415EVD7"/>
<evidence type="ECO:0000313" key="3">
    <source>
        <dbReference type="Proteomes" id="UP000286288"/>
    </source>
</evidence>
<evidence type="ECO:0000256" key="1">
    <source>
        <dbReference type="SAM" id="MobiDB-lite"/>
    </source>
</evidence>
<dbReference type="EMBL" id="QRMZ01000005">
    <property type="protein sequence ID" value="RHK07253.1"/>
    <property type="molecule type" value="Genomic_DNA"/>
</dbReference>
<feature type="region of interest" description="Disordered" evidence="1">
    <location>
        <begin position="52"/>
        <end position="71"/>
    </location>
</feature>
<organism evidence="2 3">
    <name type="scientific">Enterococcus casseliflavus</name>
    <name type="common">Enterococcus flavescens</name>
    <dbReference type="NCBI Taxonomy" id="37734"/>
    <lineage>
        <taxon>Bacteria</taxon>
        <taxon>Bacillati</taxon>
        <taxon>Bacillota</taxon>
        <taxon>Bacilli</taxon>
        <taxon>Lactobacillales</taxon>
        <taxon>Enterococcaceae</taxon>
        <taxon>Enterococcus</taxon>
    </lineage>
</organism>
<sequence length="142" mass="16131">MDRRIIFLASTYVVLGMEKVPLAFPHTEHSFGSQVNIVKNMSDFADRSADAASLIDEKHPEHENDFSAERARPSVESFQRIMLEEVFEKGKMAPASQKMTDQMMRSNYPMTYHGQLSMVLSGITLYGQRGEEASICVYNVFE</sequence>
<gene>
    <name evidence="2" type="ORF">DW084_05165</name>
</gene>